<dbReference type="InterPro" id="IPR039774">
    <property type="entry name" value="Sin3-like"/>
</dbReference>
<keyword evidence="3 4" id="KW-0539">Nucleus</keyword>
<feature type="non-terminal residue" evidence="5">
    <location>
        <position position="85"/>
    </location>
</feature>
<evidence type="ECO:0000313" key="6">
    <source>
        <dbReference type="Proteomes" id="UP001448207"/>
    </source>
</evidence>
<dbReference type="Proteomes" id="UP001448207">
    <property type="component" value="Unassembled WGS sequence"/>
</dbReference>
<evidence type="ECO:0000256" key="2">
    <source>
        <dbReference type="ARBA" id="ARBA00022491"/>
    </source>
</evidence>
<dbReference type="Pfam" id="PF02671">
    <property type="entry name" value="PAH"/>
    <property type="match status" value="1"/>
</dbReference>
<reference evidence="5 6" key="1">
    <citation type="submission" date="2024-04" db="EMBL/GenBank/DDBJ databases">
        <title>Symmetric and asymmetric DNA N6-adenine methylation regulates different biological responses in Mucorales.</title>
        <authorList>
            <consortium name="Lawrence Berkeley National Laboratory"/>
            <person name="Lax C."/>
            <person name="Mondo S.J."/>
            <person name="Osorio-Concepcion M."/>
            <person name="Muszewska A."/>
            <person name="Corrochano-Luque M."/>
            <person name="Gutierrez G."/>
            <person name="Riley R."/>
            <person name="Lipzen A."/>
            <person name="Guo J."/>
            <person name="Hundley H."/>
            <person name="Amirebrahimi M."/>
            <person name="Ng V."/>
            <person name="Lorenzo-Gutierrez D."/>
            <person name="Binder U."/>
            <person name="Yang J."/>
            <person name="Song Y."/>
            <person name="Canovas D."/>
            <person name="Navarro E."/>
            <person name="Freitag M."/>
            <person name="Gabaldon T."/>
            <person name="Grigoriev I.V."/>
            <person name="Corrochano L.M."/>
            <person name="Nicolas F.E."/>
            <person name="Garre V."/>
        </authorList>
    </citation>
    <scope>NUCLEOTIDE SEQUENCE [LARGE SCALE GENOMIC DNA]</scope>
    <source>
        <strain evidence="5 6">L51</strain>
    </source>
</reference>
<keyword evidence="2" id="KW-0678">Repressor</keyword>
<organism evidence="5 6">
    <name type="scientific">Phycomyces blakesleeanus</name>
    <dbReference type="NCBI Taxonomy" id="4837"/>
    <lineage>
        <taxon>Eukaryota</taxon>
        <taxon>Fungi</taxon>
        <taxon>Fungi incertae sedis</taxon>
        <taxon>Mucoromycota</taxon>
        <taxon>Mucoromycotina</taxon>
        <taxon>Mucoromycetes</taxon>
        <taxon>Mucorales</taxon>
        <taxon>Phycomycetaceae</taxon>
        <taxon>Phycomyces</taxon>
    </lineage>
</organism>
<name>A0ABR3B7S4_PHYBL</name>
<evidence type="ECO:0000256" key="1">
    <source>
        <dbReference type="ARBA" id="ARBA00004123"/>
    </source>
</evidence>
<protein>
    <submittedName>
        <fullName evidence="5">Uncharacterized protein</fullName>
    </submittedName>
</protein>
<accession>A0ABR3B7S4</accession>
<gene>
    <name evidence="5" type="ORF">J3Q64DRAFT_1606080</name>
</gene>
<dbReference type="InterPro" id="IPR036600">
    <property type="entry name" value="PAH_sf"/>
</dbReference>
<evidence type="ECO:0000256" key="4">
    <source>
        <dbReference type="PROSITE-ProRule" id="PRU00810"/>
    </source>
</evidence>
<dbReference type="EMBL" id="JBCLYO010000004">
    <property type="protein sequence ID" value="KAL0090000.1"/>
    <property type="molecule type" value="Genomic_DNA"/>
</dbReference>
<comment type="caution">
    <text evidence="5">The sequence shown here is derived from an EMBL/GenBank/DDBJ whole genome shotgun (WGS) entry which is preliminary data.</text>
</comment>
<dbReference type="PANTHER" id="PTHR12346">
    <property type="entry name" value="SIN3B-RELATED"/>
    <property type="match status" value="1"/>
</dbReference>
<keyword evidence="6" id="KW-1185">Reference proteome</keyword>
<sequence length="85" mass="9559">KDAVGYLEQIKTNYADSPKVFNDFLVIMGDFKTERINTPQVLDRVTRLFSGKPWLIRGFLMFLPPGHLLEEEDASGLVYVATPAG</sequence>
<dbReference type="PANTHER" id="PTHR12346:SF0">
    <property type="entry name" value="SIN3A, ISOFORM G"/>
    <property type="match status" value="1"/>
</dbReference>
<comment type="subcellular location">
    <subcellularLocation>
        <location evidence="1 4">Nucleus</location>
    </subcellularLocation>
</comment>
<dbReference type="SUPFAM" id="SSF47762">
    <property type="entry name" value="PAH2 domain"/>
    <property type="match status" value="1"/>
</dbReference>
<feature type="non-terminal residue" evidence="5">
    <location>
        <position position="1"/>
    </location>
</feature>
<proteinExistence type="predicted"/>
<dbReference type="PROSITE" id="PS51477">
    <property type="entry name" value="PAH"/>
    <property type="match status" value="1"/>
</dbReference>
<evidence type="ECO:0000313" key="5">
    <source>
        <dbReference type="EMBL" id="KAL0090000.1"/>
    </source>
</evidence>
<dbReference type="InterPro" id="IPR003822">
    <property type="entry name" value="PAH"/>
</dbReference>
<evidence type="ECO:0000256" key="3">
    <source>
        <dbReference type="ARBA" id="ARBA00023242"/>
    </source>
</evidence>
<dbReference type="Gene3D" id="1.20.1160.11">
    <property type="entry name" value="Paired amphipathic helix"/>
    <property type="match status" value="1"/>
</dbReference>